<accession>X1V318</accession>
<sequence length="33" mass="3635">MDRVILTAARRAEHQEAVNAARAAEVKADIKTE</sequence>
<organism evidence="1">
    <name type="scientific">marine sediment metagenome</name>
    <dbReference type="NCBI Taxonomy" id="412755"/>
    <lineage>
        <taxon>unclassified sequences</taxon>
        <taxon>metagenomes</taxon>
        <taxon>ecological metagenomes</taxon>
    </lineage>
</organism>
<dbReference type="AlphaFoldDB" id="X1V318"/>
<evidence type="ECO:0000313" key="1">
    <source>
        <dbReference type="EMBL" id="GAJ06561.1"/>
    </source>
</evidence>
<name>X1V318_9ZZZZ</name>
<protein>
    <submittedName>
        <fullName evidence="1">Uncharacterized protein</fullName>
    </submittedName>
</protein>
<proteinExistence type="predicted"/>
<gene>
    <name evidence="1" type="ORF">S12H4_43262</name>
</gene>
<feature type="non-terminal residue" evidence="1">
    <location>
        <position position="33"/>
    </location>
</feature>
<reference evidence="1" key="1">
    <citation type="journal article" date="2014" name="Front. Microbiol.">
        <title>High frequency of phylogenetically diverse reductive dehalogenase-homologous genes in deep subseafloor sedimentary metagenomes.</title>
        <authorList>
            <person name="Kawai M."/>
            <person name="Futagami T."/>
            <person name="Toyoda A."/>
            <person name="Takaki Y."/>
            <person name="Nishi S."/>
            <person name="Hori S."/>
            <person name="Arai W."/>
            <person name="Tsubouchi T."/>
            <person name="Morono Y."/>
            <person name="Uchiyama I."/>
            <person name="Ito T."/>
            <person name="Fujiyama A."/>
            <person name="Inagaki F."/>
            <person name="Takami H."/>
        </authorList>
    </citation>
    <scope>NUCLEOTIDE SEQUENCE</scope>
    <source>
        <strain evidence="1">Expedition CK06-06</strain>
    </source>
</reference>
<dbReference type="EMBL" id="BARW01026539">
    <property type="protein sequence ID" value="GAJ06561.1"/>
    <property type="molecule type" value="Genomic_DNA"/>
</dbReference>
<comment type="caution">
    <text evidence="1">The sequence shown here is derived from an EMBL/GenBank/DDBJ whole genome shotgun (WGS) entry which is preliminary data.</text>
</comment>